<protein>
    <submittedName>
        <fullName evidence="1">Uncharacterized protein</fullName>
    </submittedName>
</protein>
<dbReference type="EMBL" id="JAPDDS010000005">
    <property type="protein sequence ID" value="MCW1885058.1"/>
    <property type="molecule type" value="Genomic_DNA"/>
</dbReference>
<reference evidence="1 2" key="1">
    <citation type="submission" date="2022-10" db="EMBL/GenBank/DDBJ databases">
        <title>Luteolibacter flavescens strain MCCC 1K03193, whole genome shotgun sequencing project.</title>
        <authorList>
            <person name="Zhao G."/>
            <person name="Shen L."/>
        </authorList>
    </citation>
    <scope>NUCLEOTIDE SEQUENCE [LARGE SCALE GENOMIC DNA]</scope>
    <source>
        <strain evidence="1 2">MCCC 1K03193</strain>
    </source>
</reference>
<dbReference type="RefSeq" id="WP_264501018.1">
    <property type="nucleotide sequence ID" value="NZ_JAPDDS010000005.1"/>
</dbReference>
<comment type="caution">
    <text evidence="1">The sequence shown here is derived from an EMBL/GenBank/DDBJ whole genome shotgun (WGS) entry which is preliminary data.</text>
</comment>
<evidence type="ECO:0000313" key="1">
    <source>
        <dbReference type="EMBL" id="MCW1885058.1"/>
    </source>
</evidence>
<gene>
    <name evidence="1" type="ORF">OKA04_09995</name>
</gene>
<evidence type="ECO:0000313" key="2">
    <source>
        <dbReference type="Proteomes" id="UP001207930"/>
    </source>
</evidence>
<proteinExistence type="predicted"/>
<accession>A0ABT3FNB3</accession>
<keyword evidence="2" id="KW-1185">Reference proteome</keyword>
<organism evidence="1 2">
    <name type="scientific">Luteolibacter flavescens</name>
    <dbReference type="NCBI Taxonomy" id="1859460"/>
    <lineage>
        <taxon>Bacteria</taxon>
        <taxon>Pseudomonadati</taxon>
        <taxon>Verrucomicrobiota</taxon>
        <taxon>Verrucomicrobiia</taxon>
        <taxon>Verrucomicrobiales</taxon>
        <taxon>Verrucomicrobiaceae</taxon>
        <taxon>Luteolibacter</taxon>
    </lineage>
</organism>
<sequence length="55" mass="6122">MKPKLKNFHGISIDYLLALLIAILVITTIARARSNAESEPVTGLRLLEECEDMLP</sequence>
<dbReference type="Proteomes" id="UP001207930">
    <property type="component" value="Unassembled WGS sequence"/>
</dbReference>
<name>A0ABT3FNB3_9BACT</name>